<dbReference type="CDD" id="cd17470">
    <property type="entry name" value="T3SS_Flik_C"/>
    <property type="match status" value="1"/>
</dbReference>
<comment type="caution">
    <text evidence="3">The sequence shown here is derived from an EMBL/GenBank/DDBJ whole genome shotgun (WGS) entry which is preliminary data.</text>
</comment>
<dbReference type="AlphaFoldDB" id="A4A5X3"/>
<evidence type="ECO:0000313" key="4">
    <source>
        <dbReference type="Proteomes" id="UP000019205"/>
    </source>
</evidence>
<dbReference type="Pfam" id="PF02120">
    <property type="entry name" value="Flg_hook"/>
    <property type="match status" value="1"/>
</dbReference>
<evidence type="ECO:0000259" key="2">
    <source>
        <dbReference type="Pfam" id="PF02120"/>
    </source>
</evidence>
<proteinExistence type="predicted"/>
<dbReference type="STRING" id="314285.KT71_00545"/>
<dbReference type="Gene3D" id="3.30.750.140">
    <property type="match status" value="1"/>
</dbReference>
<keyword evidence="3" id="KW-0966">Cell projection</keyword>
<feature type="region of interest" description="Disordered" evidence="1">
    <location>
        <begin position="276"/>
        <end position="296"/>
    </location>
</feature>
<dbReference type="Proteomes" id="UP000019205">
    <property type="component" value="Chromosome"/>
</dbReference>
<protein>
    <submittedName>
        <fullName evidence="3">Flagellar hook-length control protein</fullName>
    </submittedName>
</protein>
<organism evidence="3 4">
    <name type="scientific">Congregibacter litoralis KT71</name>
    <dbReference type="NCBI Taxonomy" id="314285"/>
    <lineage>
        <taxon>Bacteria</taxon>
        <taxon>Pseudomonadati</taxon>
        <taxon>Pseudomonadota</taxon>
        <taxon>Gammaproteobacteria</taxon>
        <taxon>Cellvibrionales</taxon>
        <taxon>Halieaceae</taxon>
        <taxon>Congregibacter</taxon>
    </lineage>
</organism>
<dbReference type="EMBL" id="AAOA02000002">
    <property type="protein sequence ID" value="EAQ98420.2"/>
    <property type="molecule type" value="Genomic_DNA"/>
</dbReference>
<evidence type="ECO:0000256" key="1">
    <source>
        <dbReference type="SAM" id="MobiDB-lite"/>
    </source>
</evidence>
<sequence length="383" mass="39974">MEELQLALTTARVDQRNFGLWINNWQIGQTLNALVTNQLPSGELVLRVGGQQITATADIPIQQGARLQLEVSQLQPVPTLRVLNPTVNPAAANVGGTLQLLPGNASGIASPPLGNVLQSLQASILASPLPPLVADSVGQLLKQVNRPALLSQPAGVAQAVRDSGVFFESGLRAALDRGASSSAPGPAAPSGDLKAGLFRALARVDAALARIEAMALPAADAEALLDMKRELESGLGRITLHQLNSQPADASAARHWQLEIPVQVAGAVHNLRMEIDRDGGREAAEGEAGEKGDEEQWRVKLELAPGAMGALEIAMRLQGDELTLNIAAANSAVRQLIDGGMPSLVDALKSRGITVSTSPTAALVPRQRVAEEPMAGPAVDLRA</sequence>
<name>A4A5X3_9GAMM</name>
<dbReference type="HOGENOM" id="CLU_721130_0_0_6"/>
<dbReference type="InterPro" id="IPR021136">
    <property type="entry name" value="Flagellar_hook_control-like_C"/>
</dbReference>
<keyword evidence="3" id="KW-0969">Cilium</keyword>
<keyword evidence="4" id="KW-1185">Reference proteome</keyword>
<evidence type="ECO:0000313" key="3">
    <source>
        <dbReference type="EMBL" id="EAQ98420.2"/>
    </source>
</evidence>
<dbReference type="InterPro" id="IPR038610">
    <property type="entry name" value="FliK-like_C_sf"/>
</dbReference>
<reference evidence="3 4" key="2">
    <citation type="journal article" date="2009" name="PLoS ONE">
        <title>The photosynthetic apparatus and its regulation in the aerobic gammaproteobacterium Congregibacter litoralis gen. nov., sp. nov.</title>
        <authorList>
            <person name="Spring S."/>
            <person name="Lunsdorf H."/>
            <person name="Fuchs B.M."/>
            <person name="Tindall B.J."/>
        </authorList>
    </citation>
    <scope>NUCLEOTIDE SEQUENCE [LARGE SCALE GENOMIC DNA]</scope>
    <source>
        <strain evidence="3">KT71</strain>
    </source>
</reference>
<keyword evidence="3" id="KW-0282">Flagellum</keyword>
<accession>A4A5X3</accession>
<dbReference type="eggNOG" id="COG3144">
    <property type="taxonomic scope" value="Bacteria"/>
</dbReference>
<reference evidence="3 4" key="1">
    <citation type="journal article" date="2007" name="Proc. Natl. Acad. Sci. U.S.A.">
        <title>Characterization of a marine gammaproteobacterium capable of aerobic anoxygenic photosynthesis.</title>
        <authorList>
            <person name="Fuchs B.M."/>
            <person name="Spring S."/>
            <person name="Teeling H."/>
            <person name="Quast C."/>
            <person name="Wulf J."/>
            <person name="Schattenhofer M."/>
            <person name="Yan S."/>
            <person name="Ferriera S."/>
            <person name="Johnson J."/>
            <person name="Glockner F.O."/>
            <person name="Amann R."/>
        </authorList>
    </citation>
    <scope>NUCLEOTIDE SEQUENCE [LARGE SCALE GENOMIC DNA]</scope>
    <source>
        <strain evidence="3">KT71</strain>
    </source>
</reference>
<feature type="domain" description="Flagellar hook-length control protein-like C-terminal" evidence="2">
    <location>
        <begin position="291"/>
        <end position="356"/>
    </location>
</feature>
<gene>
    <name evidence="3" type="ORF">KT71_00545</name>
</gene>